<dbReference type="eggNOG" id="KOG3643">
    <property type="taxonomic scope" value="Eukaryota"/>
</dbReference>
<dbReference type="InterPro" id="IPR008971">
    <property type="entry name" value="HSP40/DnaJ_pept-bd"/>
</dbReference>
<organism evidence="24 25">
    <name type="scientific">Tupaia chinensis</name>
    <name type="common">Chinese tree shrew</name>
    <name type="synonym">Tupaia belangeri chinensis</name>
    <dbReference type="NCBI Taxonomy" id="246437"/>
    <lineage>
        <taxon>Eukaryota</taxon>
        <taxon>Metazoa</taxon>
        <taxon>Chordata</taxon>
        <taxon>Craniata</taxon>
        <taxon>Vertebrata</taxon>
        <taxon>Euteleostomi</taxon>
        <taxon>Mammalia</taxon>
        <taxon>Eutheria</taxon>
        <taxon>Euarchontoglires</taxon>
        <taxon>Scandentia</taxon>
        <taxon>Tupaiidae</taxon>
        <taxon>Tupaia</taxon>
    </lineage>
</organism>
<dbReference type="Gene3D" id="1.20.58.390">
    <property type="entry name" value="Neurotransmitter-gated ion-channel transmembrane domain"/>
    <property type="match status" value="1"/>
</dbReference>
<keyword evidence="14" id="KW-0143">Chaperone</keyword>
<dbReference type="InterPro" id="IPR006201">
    <property type="entry name" value="Neur_channel"/>
</dbReference>
<keyword evidence="16" id="KW-0628">Postsynaptic cell membrane</keyword>
<dbReference type="PROSITE" id="PS00236">
    <property type="entry name" value="NEUROTR_ION_CHANNEL"/>
    <property type="match status" value="1"/>
</dbReference>
<dbReference type="GO" id="GO:0045211">
    <property type="term" value="C:postsynaptic membrane"/>
    <property type="evidence" value="ECO:0007669"/>
    <property type="project" value="UniProtKB-SubCell"/>
</dbReference>
<evidence type="ECO:0000256" key="6">
    <source>
        <dbReference type="ARBA" id="ARBA00022989"/>
    </source>
</evidence>
<dbReference type="SUPFAM" id="SSF46565">
    <property type="entry name" value="Chaperone J-domain"/>
    <property type="match status" value="1"/>
</dbReference>
<dbReference type="SUPFAM" id="SSF63712">
    <property type="entry name" value="Nicotinic receptor ligand binding domain-like"/>
    <property type="match status" value="1"/>
</dbReference>
<dbReference type="InterPro" id="IPR008101">
    <property type="entry name" value="GABAAt_rcpt"/>
</dbReference>
<dbReference type="SUPFAM" id="SSF90112">
    <property type="entry name" value="Neurotransmitter-gated ion-channel transmembrane pore"/>
    <property type="match status" value="1"/>
</dbReference>
<keyword evidence="9 21" id="KW-0472">Membrane</keyword>
<feature type="transmembrane region" description="Helical" evidence="21">
    <location>
        <begin position="360"/>
        <end position="377"/>
    </location>
</feature>
<dbReference type="FunFam" id="1.10.287.110:FF:000014">
    <property type="entry name" value="dnaJ homolog subfamily A member 1"/>
    <property type="match status" value="1"/>
</dbReference>
<evidence type="ECO:0000256" key="18">
    <source>
        <dbReference type="ARBA" id="ARBA00023303"/>
    </source>
</evidence>
<dbReference type="GO" id="GO:0005230">
    <property type="term" value="F:extracellular ligand-gated monoatomic ion channel activity"/>
    <property type="evidence" value="ECO:0007669"/>
    <property type="project" value="InterPro"/>
</dbReference>
<dbReference type="EMBL" id="KB366261">
    <property type="protein sequence ID" value="ELV10946.1"/>
    <property type="molecule type" value="Genomic_DNA"/>
</dbReference>
<dbReference type="Pfam" id="PF02931">
    <property type="entry name" value="Neur_chan_LBD"/>
    <property type="match status" value="1"/>
</dbReference>
<gene>
    <name evidence="24" type="ORF">TREES_T100011290</name>
</gene>
<feature type="compositionally biased region" description="Low complexity" evidence="22">
    <location>
        <begin position="490"/>
        <end position="502"/>
    </location>
</feature>
<evidence type="ECO:0000256" key="11">
    <source>
        <dbReference type="ARBA" id="ARBA00023170"/>
    </source>
</evidence>
<evidence type="ECO:0000256" key="4">
    <source>
        <dbReference type="ARBA" id="ARBA00022692"/>
    </source>
</evidence>
<dbReference type="InterPro" id="IPR001623">
    <property type="entry name" value="DnaJ_domain"/>
</dbReference>
<feature type="region of interest" description="Disordered" evidence="22">
    <location>
        <begin position="549"/>
        <end position="580"/>
    </location>
</feature>
<accession>L8Y996</accession>
<dbReference type="Gene3D" id="2.70.170.10">
    <property type="entry name" value="Neurotransmitter-gated ion-channel ligand-binding domain"/>
    <property type="match status" value="1"/>
</dbReference>
<dbReference type="InterPro" id="IPR006202">
    <property type="entry name" value="Neur_chan_lig-bd"/>
</dbReference>
<dbReference type="PROSITE" id="PS50076">
    <property type="entry name" value="DNAJ_2"/>
    <property type="match status" value="1"/>
</dbReference>
<reference evidence="25" key="1">
    <citation type="submission" date="2012-07" db="EMBL/GenBank/DDBJ databases">
        <title>Genome of the Chinese tree shrew, a rising model animal genetically related to primates.</title>
        <authorList>
            <person name="Zhang G."/>
            <person name="Fan Y."/>
            <person name="Yao Y."/>
            <person name="Huang Z."/>
        </authorList>
    </citation>
    <scope>NUCLEOTIDE SEQUENCE [LARGE SCALE GENOMIC DNA]</scope>
</reference>
<dbReference type="InterPro" id="IPR036719">
    <property type="entry name" value="Neuro-gated_channel_TM_sf"/>
</dbReference>
<dbReference type="GO" id="GO:0051082">
    <property type="term" value="F:unfolded protein binding"/>
    <property type="evidence" value="ECO:0007669"/>
    <property type="project" value="InterPro"/>
</dbReference>
<dbReference type="GO" id="GO:0030544">
    <property type="term" value="F:Hsp70 protein binding"/>
    <property type="evidence" value="ECO:0007669"/>
    <property type="project" value="InterPro"/>
</dbReference>
<feature type="compositionally biased region" description="Basic and acidic residues" evidence="22">
    <location>
        <begin position="549"/>
        <end position="560"/>
    </location>
</feature>
<dbReference type="InterPro" id="IPR038050">
    <property type="entry name" value="Neuro_actylchol_rec"/>
</dbReference>
<dbReference type="AlphaFoldDB" id="L8Y996"/>
<dbReference type="FunFam" id="2.70.170.10:FF:000021">
    <property type="entry name" value="Gamma-aminobutyric acid receptor isoform 3b"/>
    <property type="match status" value="1"/>
</dbReference>
<keyword evidence="8 21" id="KW-0406">Ion transport</keyword>
<evidence type="ECO:0000256" key="15">
    <source>
        <dbReference type="ARBA" id="ARBA00023214"/>
    </source>
</evidence>
<name>L8Y996_TUPCH</name>
<evidence type="ECO:0000256" key="7">
    <source>
        <dbReference type="ARBA" id="ARBA00023018"/>
    </source>
</evidence>
<evidence type="ECO:0000256" key="1">
    <source>
        <dbReference type="ARBA" id="ARBA00010180"/>
    </source>
</evidence>
<dbReference type="GO" id="GO:0034707">
    <property type="term" value="C:chloride channel complex"/>
    <property type="evidence" value="ECO:0007669"/>
    <property type="project" value="UniProtKB-KW"/>
</dbReference>
<dbReference type="PRINTS" id="PR00253">
    <property type="entry name" value="GABAARECEPTR"/>
</dbReference>
<evidence type="ECO:0000256" key="12">
    <source>
        <dbReference type="ARBA" id="ARBA00023173"/>
    </source>
</evidence>
<dbReference type="InterPro" id="IPR018000">
    <property type="entry name" value="Neurotransmitter_ion_chnl_CS"/>
</dbReference>
<dbReference type="InterPro" id="IPR006028">
    <property type="entry name" value="GABAA/Glycine_rcpt"/>
</dbReference>
<evidence type="ECO:0000313" key="24">
    <source>
        <dbReference type="EMBL" id="ELV10946.1"/>
    </source>
</evidence>
<sequence>MVKEITYYDVLGVKPNATQEELKKAYRKLALKYHPDKNPNEGEKFKQIPQAYEVLSDAKKRELYDKGGEQAIKEGGAGGGFGSPMDIFDMFFGGGGRMQRERRGKNVVHQLSVTLEDLYNGATRKLALQKNVICDKCEGRGGAPVPVKVSIYVSSIEQISEKNMDYTITMFFHQTWKDSRLAYYETNLNLSLDSRLHEMLWVPDCYFLNSKNAFLHEVTTENRMFRLHPDGTVRYGIRLTATAACSLDLRKFPLDKQDCKLEVESYGYTVEDIILFWEDNEDAVQMTEELLIPQFTFLGRTVTSKEVYFYTGSYKRLILKFQVQREVHGYLVQVYWPTVLTTIFSWISFWMDYDSSAARVTLGLSSMLILTTINSHLRDRLPHVSYIKAIDVYILVCLFFVFLSLLEYVYINYLFYNRRPRRHRRRRRPRRRVVARYHYEEAVVGNVQDGLINVEDGIGSLPTSPALAPLASPESLGSLMSASEQAQLATSESLSPVTSLSSQAQLATGESPSEPPSTSEQAQRSYSIRLNGFQTDDSIIPTEIRNRAEAHRHADTHDHEDSEESLSSDEGHGAGGKSVLHQGQGCVQEASCDLDEIRSLCDEISIKGSCLGFEGQLKGNADSVWSLSDEAFMAYGQEKNSSSESEDSCPPSPECSFSEGFSFKVFTPDYVPTVDRWSRFLFPLAFGLFNIIYWAYHIY</sequence>
<evidence type="ECO:0000256" key="17">
    <source>
        <dbReference type="ARBA" id="ARBA00023286"/>
    </source>
</evidence>
<evidence type="ECO:0000256" key="22">
    <source>
        <dbReference type="SAM" id="MobiDB-lite"/>
    </source>
</evidence>
<dbReference type="SMART" id="SM00271">
    <property type="entry name" value="DnaJ"/>
    <property type="match status" value="1"/>
</dbReference>
<evidence type="ECO:0000256" key="10">
    <source>
        <dbReference type="ARBA" id="ARBA00023157"/>
    </source>
</evidence>
<dbReference type="FunCoup" id="L8Y996">
    <property type="interactions" value="360"/>
</dbReference>
<keyword evidence="25" id="KW-1185">Reference proteome</keyword>
<evidence type="ECO:0000256" key="19">
    <source>
        <dbReference type="ARBA" id="ARBA00034104"/>
    </source>
</evidence>
<evidence type="ECO:0000313" key="25">
    <source>
        <dbReference type="Proteomes" id="UP000011518"/>
    </source>
</evidence>
<dbReference type="PRINTS" id="PR00625">
    <property type="entry name" value="JDOMAIN"/>
</dbReference>
<keyword evidence="15" id="KW-0868">Chloride</keyword>
<comment type="similarity">
    <text evidence="1">Belongs to the ligand-gated ion channel (TC 1.A.9) family. Gamma-aminobutyric acid receptor (TC 1.A.9.5) subfamily.</text>
</comment>
<keyword evidence="7" id="KW-0770">Synapse</keyword>
<keyword evidence="18 21" id="KW-0407">Ion channel</keyword>
<evidence type="ECO:0000256" key="3">
    <source>
        <dbReference type="ARBA" id="ARBA00022475"/>
    </source>
</evidence>
<keyword evidence="6 21" id="KW-1133">Transmembrane helix</keyword>
<dbReference type="InterPro" id="IPR044713">
    <property type="entry name" value="DNJA1/2-like"/>
</dbReference>
<dbReference type="STRING" id="246437.L8Y996"/>
<dbReference type="SUPFAM" id="SSF49493">
    <property type="entry name" value="HSP40/DnaJ peptide-binding domain"/>
    <property type="match status" value="1"/>
</dbReference>
<proteinExistence type="inferred from homology"/>
<evidence type="ECO:0000256" key="16">
    <source>
        <dbReference type="ARBA" id="ARBA00023257"/>
    </source>
</evidence>
<comment type="subcellular location">
    <subcellularLocation>
        <location evidence="19">Postsynaptic cell membrane</location>
        <topology evidence="19">Multi-pass membrane protein</topology>
    </subcellularLocation>
</comment>
<dbReference type="CDD" id="cd06257">
    <property type="entry name" value="DnaJ"/>
    <property type="match status" value="1"/>
</dbReference>
<feature type="transmembrane region" description="Helical" evidence="21">
    <location>
        <begin position="334"/>
        <end position="353"/>
    </location>
</feature>
<feature type="compositionally biased region" description="Low complexity" evidence="22">
    <location>
        <begin position="510"/>
        <end position="520"/>
    </location>
</feature>
<dbReference type="PRINTS" id="PR01725">
    <property type="entry name" value="GABAARTHETA"/>
</dbReference>
<keyword evidence="5" id="KW-0732">Signal</keyword>
<keyword evidence="17" id="KW-1071">Ligand-gated ion channel</keyword>
<dbReference type="InterPro" id="IPR036869">
    <property type="entry name" value="J_dom_sf"/>
</dbReference>
<keyword evidence="3" id="KW-1003">Cell membrane</keyword>
<evidence type="ECO:0000256" key="13">
    <source>
        <dbReference type="ARBA" id="ARBA00023180"/>
    </source>
</evidence>
<feature type="region of interest" description="Disordered" evidence="22">
    <location>
        <begin position="481"/>
        <end position="524"/>
    </location>
</feature>
<dbReference type="Proteomes" id="UP000011518">
    <property type="component" value="Unassembled WGS sequence"/>
</dbReference>
<evidence type="ECO:0000256" key="8">
    <source>
        <dbReference type="ARBA" id="ARBA00023065"/>
    </source>
</evidence>
<keyword evidence="4 21" id="KW-0812">Transmembrane</keyword>
<evidence type="ECO:0000256" key="14">
    <source>
        <dbReference type="ARBA" id="ARBA00023186"/>
    </source>
</evidence>
<protein>
    <recommendedName>
        <fullName evidence="20">Gamma-aminobutyric acid receptor subunit beta</fullName>
    </recommendedName>
</protein>
<keyword evidence="10" id="KW-1015">Disulfide bond</keyword>
<evidence type="ECO:0000259" key="23">
    <source>
        <dbReference type="PROSITE" id="PS50076"/>
    </source>
</evidence>
<feature type="domain" description="J" evidence="23">
    <location>
        <begin position="6"/>
        <end position="68"/>
    </location>
</feature>
<feature type="transmembrane region" description="Helical" evidence="21">
    <location>
        <begin position="680"/>
        <end position="696"/>
    </location>
</feature>
<dbReference type="GO" id="GO:0005254">
    <property type="term" value="F:chloride channel activity"/>
    <property type="evidence" value="ECO:0007669"/>
    <property type="project" value="UniProtKB-KW"/>
</dbReference>
<keyword evidence="11 24" id="KW-0675">Receptor</keyword>
<dbReference type="Gene3D" id="1.10.287.110">
    <property type="entry name" value="DnaJ domain"/>
    <property type="match status" value="1"/>
</dbReference>
<dbReference type="InParanoid" id="L8Y996"/>
<dbReference type="PANTHER" id="PTHR43888">
    <property type="entry name" value="DNAJ-LIKE-2, ISOFORM A-RELATED"/>
    <property type="match status" value="1"/>
</dbReference>
<dbReference type="InterPro" id="IPR036734">
    <property type="entry name" value="Neur_chan_lig-bd_sf"/>
</dbReference>
<dbReference type="InterPro" id="IPR006029">
    <property type="entry name" value="Neurotrans-gated_channel_TM"/>
</dbReference>
<evidence type="ECO:0000256" key="20">
    <source>
        <dbReference type="ARBA" id="ARBA00071250"/>
    </source>
</evidence>
<reference evidence="25" key="2">
    <citation type="journal article" date="2013" name="Nat. Commun.">
        <title>Genome of the Chinese tree shrew.</title>
        <authorList>
            <person name="Fan Y."/>
            <person name="Huang Z.Y."/>
            <person name="Cao C.C."/>
            <person name="Chen C.S."/>
            <person name="Chen Y.X."/>
            <person name="Fan D.D."/>
            <person name="He J."/>
            <person name="Hou H.L."/>
            <person name="Hu L."/>
            <person name="Hu X.T."/>
            <person name="Jiang X.T."/>
            <person name="Lai R."/>
            <person name="Lang Y.S."/>
            <person name="Liang B."/>
            <person name="Liao S.G."/>
            <person name="Mu D."/>
            <person name="Ma Y.Y."/>
            <person name="Niu Y.Y."/>
            <person name="Sun X.Q."/>
            <person name="Xia J.Q."/>
            <person name="Xiao J."/>
            <person name="Xiong Z.Q."/>
            <person name="Xu L."/>
            <person name="Yang L."/>
            <person name="Zhang Y."/>
            <person name="Zhao W."/>
            <person name="Zhao X.D."/>
            <person name="Zheng Y.T."/>
            <person name="Zhou J.M."/>
            <person name="Zhu Y.B."/>
            <person name="Zhang G.J."/>
            <person name="Wang J."/>
            <person name="Yao Y.G."/>
        </authorList>
    </citation>
    <scope>NUCLEOTIDE SEQUENCE [LARGE SCALE GENOMIC DNA]</scope>
</reference>
<keyword evidence="12" id="KW-0869">Chloride channel</keyword>
<evidence type="ECO:0000256" key="5">
    <source>
        <dbReference type="ARBA" id="ARBA00022729"/>
    </source>
</evidence>
<feature type="transmembrane region" description="Helical" evidence="21">
    <location>
        <begin position="392"/>
        <end position="416"/>
    </location>
</feature>
<keyword evidence="2 21" id="KW-0813">Transport</keyword>
<evidence type="ECO:0000256" key="2">
    <source>
        <dbReference type="ARBA" id="ARBA00022448"/>
    </source>
</evidence>
<dbReference type="NCBIfam" id="TIGR00860">
    <property type="entry name" value="LIC"/>
    <property type="match status" value="1"/>
</dbReference>
<dbReference type="PRINTS" id="PR00252">
    <property type="entry name" value="NRIONCHANNEL"/>
</dbReference>
<dbReference type="GO" id="GO:0004890">
    <property type="term" value="F:GABA-A receptor activity"/>
    <property type="evidence" value="ECO:0007669"/>
    <property type="project" value="InterPro"/>
</dbReference>
<dbReference type="Pfam" id="PF02932">
    <property type="entry name" value="Neur_chan_memb"/>
    <property type="match status" value="1"/>
</dbReference>
<keyword evidence="13" id="KW-0325">Glycoprotein</keyword>
<evidence type="ECO:0000256" key="9">
    <source>
        <dbReference type="ARBA" id="ARBA00023136"/>
    </source>
</evidence>
<evidence type="ECO:0000256" key="21">
    <source>
        <dbReference type="RuleBase" id="RU000687"/>
    </source>
</evidence>
<dbReference type="Pfam" id="PF00226">
    <property type="entry name" value="DnaJ"/>
    <property type="match status" value="1"/>
</dbReference>
<dbReference type="GO" id="GO:0006457">
    <property type="term" value="P:protein folding"/>
    <property type="evidence" value="ECO:0007669"/>
    <property type="project" value="InterPro"/>
</dbReference>